<dbReference type="EMBL" id="JAGGJZ010000001">
    <property type="protein sequence ID" value="MBP1888548.1"/>
    <property type="molecule type" value="Genomic_DNA"/>
</dbReference>
<name>A0ABS4EX24_9CLOT</name>
<dbReference type="SUPFAM" id="SSF52374">
    <property type="entry name" value="Nucleotidylyl transferase"/>
    <property type="match status" value="1"/>
</dbReference>
<reference evidence="3 4" key="1">
    <citation type="submission" date="2021-03" db="EMBL/GenBank/DDBJ databases">
        <title>Genomic Encyclopedia of Type Strains, Phase IV (KMG-IV): sequencing the most valuable type-strain genomes for metagenomic binning, comparative biology and taxonomic classification.</title>
        <authorList>
            <person name="Goeker M."/>
        </authorList>
    </citation>
    <scope>NUCLEOTIDE SEQUENCE [LARGE SCALE GENOMIC DNA]</scope>
    <source>
        <strain evidence="3 4">DSM 3984</strain>
    </source>
</reference>
<dbReference type="EC" id="6.3.4.-" evidence="2"/>
<comment type="function">
    <text evidence="2">Catalyzes the formation of N(4)-acetylcytidine (ac(4)C) at the wobble position of elongator tRNA(Met), using acetate and ATP as substrates. First activates an acetate ion to form acetyladenylate (Ac-AMP) and then transfers the acetyl group to tRNA to form ac(4)C34.</text>
</comment>
<evidence type="ECO:0000313" key="3">
    <source>
        <dbReference type="EMBL" id="MBP1888548.1"/>
    </source>
</evidence>
<evidence type="ECO:0000256" key="2">
    <source>
        <dbReference type="HAMAP-Rule" id="MF_01539"/>
    </source>
</evidence>
<sequence>MNLTGIVTEYNPFHLGHKYHLKNSIKDTKTDGIVCVMSGNFMQRGNPAIIDKFNRAKIAVLNGVDLVLELPLVYSLSSAENFAYGGVKLLNSLNCINNIYFGSESGDINKLINIAKILQNESNLYKNLLKVELKKGLPFHTARMNALNSLNANLDANNIIGNSNNILAIEYIKALLKLNSKIKPFTLKREGSDYNDTSLNTEFSSATSIRETLKNNFNLSSIKDSLPIETYNEFKRLYNENYNFVFEEKLFPFIKYKLLTCGESLNLINDISEGLDNKILREILNSNSLNELILKSKSKRYTYTRICRVLSQFFIGFEKYDINTIQNEPINYIRPLAFNKKGAKILKEIKNNSNLTILTKFPKNIEDEMLKLDLLGSKAYSLLNTSVSPMEDYFKSPYIL</sequence>
<accession>A0ABS4EX24</accession>
<dbReference type="NCBIfam" id="NF010191">
    <property type="entry name" value="PRK13670.1"/>
    <property type="match status" value="1"/>
</dbReference>
<comment type="catalytic activity">
    <reaction evidence="2">
        <text>cytidine(34) in elongator tRNA(Met) + acetate + ATP = N(4)-acetylcytidine(34) in elongator tRNA(Met) + AMP + diphosphate</text>
        <dbReference type="Rhea" id="RHEA:58144"/>
        <dbReference type="Rhea" id="RHEA-COMP:10693"/>
        <dbReference type="Rhea" id="RHEA-COMP:10694"/>
        <dbReference type="ChEBI" id="CHEBI:30089"/>
        <dbReference type="ChEBI" id="CHEBI:30616"/>
        <dbReference type="ChEBI" id="CHEBI:33019"/>
        <dbReference type="ChEBI" id="CHEBI:74900"/>
        <dbReference type="ChEBI" id="CHEBI:82748"/>
        <dbReference type="ChEBI" id="CHEBI:456215"/>
    </reaction>
</comment>
<keyword evidence="2" id="KW-0547">Nucleotide-binding</keyword>
<dbReference type="HAMAP" id="MF_01539">
    <property type="entry name" value="TmcAL"/>
    <property type="match status" value="1"/>
</dbReference>
<keyword evidence="2" id="KW-0963">Cytoplasm</keyword>
<keyword evidence="2" id="KW-0820">tRNA-binding</keyword>
<comment type="caution">
    <text evidence="3">The sequence shown here is derived from an EMBL/GenBank/DDBJ whole genome shotgun (WGS) entry which is preliminary data.</text>
</comment>
<keyword evidence="2" id="KW-0436">Ligase</keyword>
<dbReference type="Pfam" id="PF05636">
    <property type="entry name" value="HIGH_NTase1"/>
    <property type="match status" value="1"/>
</dbReference>
<comment type="similarity">
    <text evidence="2">Belongs to the TmcAL family.</text>
</comment>
<dbReference type="Gene3D" id="3.40.50.620">
    <property type="entry name" value="HUPs"/>
    <property type="match status" value="1"/>
</dbReference>
<dbReference type="InterPro" id="IPR014729">
    <property type="entry name" value="Rossmann-like_a/b/a_fold"/>
</dbReference>
<dbReference type="RefSeq" id="WP_209795287.1">
    <property type="nucleotide sequence ID" value="NZ_JAGGJZ010000001.1"/>
</dbReference>
<protein>
    <recommendedName>
        <fullName evidence="2">tRNA(Met) cytidine acetate ligase</fullName>
        <ecNumber evidence="2">6.3.4.-</ecNumber>
    </recommendedName>
</protein>
<keyword evidence="2" id="KW-0067">ATP-binding</keyword>
<organism evidence="3 4">
    <name type="scientific">Clostridium moniliforme</name>
    <dbReference type="NCBI Taxonomy" id="39489"/>
    <lineage>
        <taxon>Bacteria</taxon>
        <taxon>Bacillati</taxon>
        <taxon>Bacillota</taxon>
        <taxon>Clostridia</taxon>
        <taxon>Eubacteriales</taxon>
        <taxon>Clostridiaceae</taxon>
        <taxon>Clostridium</taxon>
    </lineage>
</organism>
<feature type="binding site" evidence="2">
    <location>
        <position position="189"/>
    </location>
    <ligand>
        <name>ATP</name>
        <dbReference type="ChEBI" id="CHEBI:30616"/>
    </ligand>
</feature>
<proteinExistence type="inferred from homology"/>
<comment type="caution">
    <text evidence="2">Lacks conserved residue(s) required for the propagation of feature annotation.</text>
</comment>
<evidence type="ECO:0000256" key="1">
    <source>
        <dbReference type="ARBA" id="ARBA00022694"/>
    </source>
</evidence>
<dbReference type="Proteomes" id="UP000783390">
    <property type="component" value="Unassembled WGS sequence"/>
</dbReference>
<dbReference type="PANTHER" id="PTHR37825:SF1">
    <property type="entry name" value="TRNA(MET) CYTIDINE ACETATE LIGASE"/>
    <property type="match status" value="1"/>
</dbReference>
<keyword evidence="2" id="KW-0694">RNA-binding</keyword>
<feature type="binding site" evidence="2">
    <location>
        <position position="164"/>
    </location>
    <ligand>
        <name>ATP</name>
        <dbReference type="ChEBI" id="CHEBI:30616"/>
    </ligand>
</feature>
<comment type="subcellular location">
    <subcellularLocation>
        <location evidence="2">Cytoplasm</location>
    </subcellularLocation>
</comment>
<feature type="binding site" evidence="2">
    <location>
        <position position="102"/>
    </location>
    <ligand>
        <name>ATP</name>
        <dbReference type="ChEBI" id="CHEBI:30616"/>
    </ligand>
</feature>
<evidence type="ECO:0000313" key="4">
    <source>
        <dbReference type="Proteomes" id="UP000783390"/>
    </source>
</evidence>
<dbReference type="PANTHER" id="PTHR37825">
    <property type="entry name" value="TRNA(MET) CYTIDINE ACETATE LIGASE"/>
    <property type="match status" value="1"/>
</dbReference>
<keyword evidence="4" id="KW-1185">Reference proteome</keyword>
<gene>
    <name evidence="2" type="primary">tmcAL</name>
    <name evidence="3" type="ORF">J2Z53_000127</name>
</gene>
<dbReference type="InterPro" id="IPR008513">
    <property type="entry name" value="tRNA(Met)_cyd_acetate_ligase"/>
</dbReference>
<feature type="binding site" evidence="2">
    <location>
        <begin position="7"/>
        <end position="20"/>
    </location>
    <ligand>
        <name>ATP</name>
        <dbReference type="ChEBI" id="CHEBI:30616"/>
    </ligand>
</feature>
<keyword evidence="1 2" id="KW-0819">tRNA processing</keyword>